<dbReference type="EMBL" id="BGZK01001561">
    <property type="protein sequence ID" value="GBP82377.1"/>
    <property type="molecule type" value="Genomic_DNA"/>
</dbReference>
<gene>
    <name evidence="2" type="ORF">EVAR_55260_1</name>
</gene>
<comment type="caution">
    <text evidence="2">The sequence shown here is derived from an EMBL/GenBank/DDBJ whole genome shotgun (WGS) entry which is preliminary data.</text>
</comment>
<protein>
    <submittedName>
        <fullName evidence="2">Uncharacterized protein</fullName>
    </submittedName>
</protein>
<proteinExistence type="predicted"/>
<evidence type="ECO:0000256" key="1">
    <source>
        <dbReference type="SAM" id="Phobius"/>
    </source>
</evidence>
<accession>A0A4C1Z6V2</accession>
<keyword evidence="1" id="KW-1133">Transmembrane helix</keyword>
<evidence type="ECO:0000313" key="2">
    <source>
        <dbReference type="EMBL" id="GBP82377.1"/>
    </source>
</evidence>
<keyword evidence="3" id="KW-1185">Reference proteome</keyword>
<name>A0A4C1Z6V2_EUMVA</name>
<keyword evidence="1" id="KW-0472">Membrane</keyword>
<organism evidence="2 3">
    <name type="scientific">Eumeta variegata</name>
    <name type="common">Bagworm moth</name>
    <name type="synonym">Eumeta japonica</name>
    <dbReference type="NCBI Taxonomy" id="151549"/>
    <lineage>
        <taxon>Eukaryota</taxon>
        <taxon>Metazoa</taxon>
        <taxon>Ecdysozoa</taxon>
        <taxon>Arthropoda</taxon>
        <taxon>Hexapoda</taxon>
        <taxon>Insecta</taxon>
        <taxon>Pterygota</taxon>
        <taxon>Neoptera</taxon>
        <taxon>Endopterygota</taxon>
        <taxon>Lepidoptera</taxon>
        <taxon>Glossata</taxon>
        <taxon>Ditrysia</taxon>
        <taxon>Tineoidea</taxon>
        <taxon>Psychidae</taxon>
        <taxon>Oiketicinae</taxon>
        <taxon>Eumeta</taxon>
    </lineage>
</organism>
<keyword evidence="1" id="KW-0812">Transmembrane</keyword>
<dbReference type="Proteomes" id="UP000299102">
    <property type="component" value="Unassembled WGS sequence"/>
</dbReference>
<reference evidence="2 3" key="1">
    <citation type="journal article" date="2019" name="Commun. Biol.">
        <title>The bagworm genome reveals a unique fibroin gene that provides high tensile strength.</title>
        <authorList>
            <person name="Kono N."/>
            <person name="Nakamura H."/>
            <person name="Ohtoshi R."/>
            <person name="Tomita M."/>
            <person name="Numata K."/>
            <person name="Arakawa K."/>
        </authorList>
    </citation>
    <scope>NUCLEOTIDE SEQUENCE [LARGE SCALE GENOMIC DNA]</scope>
</reference>
<dbReference type="AlphaFoldDB" id="A0A4C1Z6V2"/>
<sequence>MIYGEWRWTTGRVLPSDWKALGANLDHELNLNSNETIHITLSISNAVAALVTAVVSRDTAGRRRRNTVLLKLKGYEGRDSVLRRGIQMASRMLWGVKPTARPERNIKRDRGWSKTISDFGSGALTNTSRALG</sequence>
<evidence type="ECO:0000313" key="3">
    <source>
        <dbReference type="Proteomes" id="UP000299102"/>
    </source>
</evidence>
<feature type="transmembrane region" description="Helical" evidence="1">
    <location>
        <begin position="36"/>
        <end position="55"/>
    </location>
</feature>